<feature type="transmembrane region" description="Helical" evidence="6">
    <location>
        <begin position="12"/>
        <end position="34"/>
    </location>
</feature>
<evidence type="ECO:0000313" key="7">
    <source>
        <dbReference type="EMBL" id="CAL1408183.1"/>
    </source>
</evidence>
<keyword evidence="3 6" id="KW-0812">Transmembrane</keyword>
<feature type="transmembrane region" description="Helical" evidence="6">
    <location>
        <begin position="152"/>
        <end position="175"/>
    </location>
</feature>
<comment type="similarity">
    <text evidence="2">Belongs to the tetraspanin (TM4SF) family.</text>
</comment>
<evidence type="ECO:0000256" key="3">
    <source>
        <dbReference type="ARBA" id="ARBA00022692"/>
    </source>
</evidence>
<keyword evidence="8" id="KW-1185">Reference proteome</keyword>
<evidence type="ECO:0000256" key="4">
    <source>
        <dbReference type="ARBA" id="ARBA00022989"/>
    </source>
</evidence>
<gene>
    <name evidence="7" type="ORF">LTRI10_LOCUS47800</name>
</gene>
<dbReference type="InterPro" id="IPR044991">
    <property type="entry name" value="TET_plant"/>
</dbReference>
<evidence type="ECO:0000256" key="6">
    <source>
        <dbReference type="SAM" id="Phobius"/>
    </source>
</evidence>
<accession>A0AAV2GBT4</accession>
<sequence>MWSFAVQNCSGGFPASNCFPLSFALWMLALASWIPLTGKVEKRTQVDPMKPVYVGESPQIPLLKLHPLFFCELVDHSASMKKKRKSCSSSSFGGAVHHEERDFWIPPKKGIVAGGDPDCNGWNDKQNELCYDCQSCQASFVYNIKQQWRSLAFINVCVLILPFLVYIIGCCAQFSNSSSSSNRNYLSR</sequence>
<evidence type="ECO:0000256" key="2">
    <source>
        <dbReference type="ARBA" id="ARBA00006840"/>
    </source>
</evidence>
<proteinExistence type="inferred from homology"/>
<keyword evidence="4 6" id="KW-1133">Transmembrane helix</keyword>
<dbReference type="Proteomes" id="UP001497516">
    <property type="component" value="Chromosome 8"/>
</dbReference>
<reference evidence="7 8" key="1">
    <citation type="submission" date="2024-04" db="EMBL/GenBank/DDBJ databases">
        <authorList>
            <person name="Fracassetti M."/>
        </authorList>
    </citation>
    <scope>NUCLEOTIDE SEQUENCE [LARGE SCALE GENOMIC DNA]</scope>
</reference>
<keyword evidence="5 6" id="KW-0472">Membrane</keyword>
<evidence type="ECO:0000256" key="5">
    <source>
        <dbReference type="ARBA" id="ARBA00023136"/>
    </source>
</evidence>
<organism evidence="7 8">
    <name type="scientific">Linum trigynum</name>
    <dbReference type="NCBI Taxonomy" id="586398"/>
    <lineage>
        <taxon>Eukaryota</taxon>
        <taxon>Viridiplantae</taxon>
        <taxon>Streptophyta</taxon>
        <taxon>Embryophyta</taxon>
        <taxon>Tracheophyta</taxon>
        <taxon>Spermatophyta</taxon>
        <taxon>Magnoliopsida</taxon>
        <taxon>eudicotyledons</taxon>
        <taxon>Gunneridae</taxon>
        <taxon>Pentapetalae</taxon>
        <taxon>rosids</taxon>
        <taxon>fabids</taxon>
        <taxon>Malpighiales</taxon>
        <taxon>Linaceae</taxon>
        <taxon>Linum</taxon>
    </lineage>
</organism>
<dbReference type="GO" id="GO:0009734">
    <property type="term" value="P:auxin-activated signaling pathway"/>
    <property type="evidence" value="ECO:0007669"/>
    <property type="project" value="InterPro"/>
</dbReference>
<dbReference type="EMBL" id="OZ034821">
    <property type="protein sequence ID" value="CAL1408183.1"/>
    <property type="molecule type" value="Genomic_DNA"/>
</dbReference>
<evidence type="ECO:0000313" key="8">
    <source>
        <dbReference type="Proteomes" id="UP001497516"/>
    </source>
</evidence>
<dbReference type="GO" id="GO:0016020">
    <property type="term" value="C:membrane"/>
    <property type="evidence" value="ECO:0007669"/>
    <property type="project" value="UniProtKB-SubCell"/>
</dbReference>
<protein>
    <submittedName>
        <fullName evidence="7">Uncharacterized protein</fullName>
    </submittedName>
</protein>
<dbReference type="AlphaFoldDB" id="A0AAV2GBT4"/>
<name>A0AAV2GBT4_9ROSI</name>
<comment type="subcellular location">
    <subcellularLocation>
        <location evidence="1">Membrane</location>
    </subcellularLocation>
</comment>
<evidence type="ECO:0000256" key="1">
    <source>
        <dbReference type="ARBA" id="ARBA00004370"/>
    </source>
</evidence>
<dbReference type="PANTHER" id="PTHR32191">
    <property type="entry name" value="TETRASPANIN-8-RELATED"/>
    <property type="match status" value="1"/>
</dbReference>